<sequence length="292" mass="32158">MEQTKALNALEVPKPCLMLTFCLITHQVSQPYLALSTSATSPRAAIDLIRQATSAPNTFLFAELLQTQPIASLASSPDADAQAAHALLRMFSHGTYESYTSTPGLPPLSDTQTVKLRQLSLLSLARNRDNLAYGVLQQKLGLDSHREVEELVITAIYAGLINGTLDPARQTVQVTSIAPLRDLAPNAVPELAATLKVWSERCTTTLGGLEAQITQIRQQAAARNAEEKKVKAKLDKAISEVDEKDLSINRTQDAFIRPKNWQQRESQGGELMEMDEPSGPDDQQTRRSKRKW</sequence>
<dbReference type="Pfam" id="PF01399">
    <property type="entry name" value="PCI"/>
    <property type="match status" value="1"/>
</dbReference>
<keyword evidence="6" id="KW-1185">Reference proteome</keyword>
<evidence type="ECO:0000256" key="2">
    <source>
        <dbReference type="ARBA" id="ARBA00022790"/>
    </source>
</evidence>
<reference evidence="5" key="2">
    <citation type="submission" date="2022-07" db="EMBL/GenBank/DDBJ databases">
        <authorList>
            <person name="Goncalves M.F.M."/>
            <person name="Hilario S."/>
            <person name="Van De Peer Y."/>
            <person name="Esteves A.C."/>
            <person name="Alves A."/>
        </authorList>
    </citation>
    <scope>NUCLEOTIDE SEQUENCE</scope>
    <source>
        <strain evidence="5">MUM 19.33</strain>
    </source>
</reference>
<dbReference type="PANTHER" id="PTHR15350">
    <property type="entry name" value="COP9 SIGNALOSOME COMPLEX SUBUNIT 7/DENDRITIC CELL PROTEIN GA17"/>
    <property type="match status" value="1"/>
</dbReference>
<dbReference type="Proteomes" id="UP001055219">
    <property type="component" value="Unassembled WGS sequence"/>
</dbReference>
<evidence type="ECO:0000259" key="4">
    <source>
        <dbReference type="PROSITE" id="PS50250"/>
    </source>
</evidence>
<comment type="caution">
    <text evidence="5">The sequence shown here is derived from an EMBL/GenBank/DDBJ whole genome shotgun (WGS) entry which is preliminary data.</text>
</comment>
<proteinExistence type="inferred from homology"/>
<dbReference type="InterPro" id="IPR045237">
    <property type="entry name" value="COPS7/eIF3m"/>
</dbReference>
<organism evidence="5 6">
    <name type="scientific">Emericellopsis cladophorae</name>
    <dbReference type="NCBI Taxonomy" id="2686198"/>
    <lineage>
        <taxon>Eukaryota</taxon>
        <taxon>Fungi</taxon>
        <taxon>Dikarya</taxon>
        <taxon>Ascomycota</taxon>
        <taxon>Pezizomycotina</taxon>
        <taxon>Sordariomycetes</taxon>
        <taxon>Hypocreomycetidae</taxon>
        <taxon>Hypocreales</taxon>
        <taxon>Bionectriaceae</taxon>
        <taxon>Emericellopsis</taxon>
    </lineage>
</organism>
<dbReference type="PROSITE" id="PS50250">
    <property type="entry name" value="PCI"/>
    <property type="match status" value="1"/>
</dbReference>
<dbReference type="OrthoDB" id="10265275at2759"/>
<dbReference type="SMART" id="SM00088">
    <property type="entry name" value="PINT"/>
    <property type="match status" value="1"/>
</dbReference>
<evidence type="ECO:0000313" key="5">
    <source>
        <dbReference type="EMBL" id="KAI6783123.1"/>
    </source>
</evidence>
<dbReference type="GO" id="GO:0008180">
    <property type="term" value="C:COP9 signalosome"/>
    <property type="evidence" value="ECO:0007669"/>
    <property type="project" value="UniProtKB-KW"/>
</dbReference>
<evidence type="ECO:0000256" key="3">
    <source>
        <dbReference type="SAM" id="MobiDB-lite"/>
    </source>
</evidence>
<dbReference type="InterPro" id="IPR000717">
    <property type="entry name" value="PCI_dom"/>
</dbReference>
<dbReference type="PANTHER" id="PTHR15350:SF5">
    <property type="entry name" value="COP9 SIGNALOSOME COMPLEX SUBUNIT 7"/>
    <property type="match status" value="1"/>
</dbReference>
<keyword evidence="2" id="KW-0736">Signalosome</keyword>
<evidence type="ECO:0000256" key="1">
    <source>
        <dbReference type="ARBA" id="ARBA00008482"/>
    </source>
</evidence>
<gene>
    <name evidence="5" type="ORF">J7T54_000625</name>
</gene>
<dbReference type="GeneID" id="75827144"/>
<accession>A0A9P9Y4M8</accession>
<dbReference type="Pfam" id="PF22061">
    <property type="entry name" value="CSN7_HB_subdom"/>
    <property type="match status" value="1"/>
</dbReference>
<feature type="region of interest" description="Disordered" evidence="3">
    <location>
        <begin position="256"/>
        <end position="292"/>
    </location>
</feature>
<reference evidence="5" key="1">
    <citation type="journal article" date="2021" name="J Fungi (Basel)">
        <title>Genomic and Metabolomic Analyses of the Marine Fungus Emericellopsis cladophorae: Insights into Saltwater Adaptability Mechanisms and Its Biosynthetic Potential.</title>
        <authorList>
            <person name="Goncalves M.F.M."/>
            <person name="Hilario S."/>
            <person name="Van de Peer Y."/>
            <person name="Esteves A.C."/>
            <person name="Alves A."/>
        </authorList>
    </citation>
    <scope>NUCLEOTIDE SEQUENCE</scope>
    <source>
        <strain evidence="5">MUM 19.33</strain>
    </source>
</reference>
<name>A0A9P9Y4M8_9HYPO</name>
<feature type="domain" description="PCI" evidence="4">
    <location>
        <begin position="9"/>
        <end position="179"/>
    </location>
</feature>
<comment type="similarity">
    <text evidence="1">Belongs to the CSN7/EIF3M family. CSN7 subfamily.</text>
</comment>
<dbReference type="AlphaFoldDB" id="A0A9P9Y4M8"/>
<evidence type="ECO:0000313" key="6">
    <source>
        <dbReference type="Proteomes" id="UP001055219"/>
    </source>
</evidence>
<dbReference type="RefSeq" id="XP_051363979.1">
    <property type="nucleotide sequence ID" value="XM_051504465.1"/>
</dbReference>
<protein>
    <submittedName>
        <fullName evidence="5">COP9 signalosome complex subunit 7</fullName>
    </submittedName>
</protein>
<dbReference type="EMBL" id="JAGIXG020000009">
    <property type="protein sequence ID" value="KAI6783123.1"/>
    <property type="molecule type" value="Genomic_DNA"/>
</dbReference>